<accession>A0ABQ2N114</accession>
<feature type="domain" description="DAGKc" evidence="1">
    <location>
        <begin position="1"/>
        <end position="133"/>
    </location>
</feature>
<evidence type="ECO:0000313" key="2">
    <source>
        <dbReference type="EMBL" id="GGO62067.1"/>
    </source>
</evidence>
<keyword evidence="2" id="KW-0808">Transferase</keyword>
<reference evidence="3" key="1">
    <citation type="journal article" date="2019" name="Int. J. Syst. Evol. Microbiol.">
        <title>The Global Catalogue of Microorganisms (GCM) 10K type strain sequencing project: providing services to taxonomists for standard genome sequencing and annotation.</title>
        <authorList>
            <consortium name="The Broad Institute Genomics Platform"/>
            <consortium name="The Broad Institute Genome Sequencing Center for Infectious Disease"/>
            <person name="Wu L."/>
            <person name="Ma J."/>
        </authorList>
    </citation>
    <scope>NUCLEOTIDE SEQUENCE [LARGE SCALE GENOMIC DNA]</scope>
    <source>
        <strain evidence="3">CGMCC 4.7181</strain>
    </source>
</reference>
<dbReference type="Pfam" id="PF00781">
    <property type="entry name" value="DAGK_cat"/>
    <property type="match status" value="1"/>
</dbReference>
<dbReference type="Proteomes" id="UP000638043">
    <property type="component" value="Unassembled WGS sequence"/>
</dbReference>
<organism evidence="2 3">
    <name type="scientific">Microbacterium nanhaiense</name>
    <dbReference type="NCBI Taxonomy" id="1301026"/>
    <lineage>
        <taxon>Bacteria</taxon>
        <taxon>Bacillati</taxon>
        <taxon>Actinomycetota</taxon>
        <taxon>Actinomycetes</taxon>
        <taxon>Micrococcales</taxon>
        <taxon>Microbacteriaceae</taxon>
        <taxon>Microbacterium</taxon>
    </lineage>
</organism>
<keyword evidence="2" id="KW-0418">Kinase</keyword>
<dbReference type="Gene3D" id="3.40.50.10330">
    <property type="entry name" value="Probable inorganic polyphosphate/atp-NAD kinase, domain 1"/>
    <property type="match status" value="1"/>
</dbReference>
<dbReference type="RefSeq" id="WP_188700441.1">
    <property type="nucleotide sequence ID" value="NZ_BMMQ01000003.1"/>
</dbReference>
<dbReference type="InterPro" id="IPR017438">
    <property type="entry name" value="ATP-NAD_kinase_N"/>
</dbReference>
<dbReference type="Pfam" id="PF19279">
    <property type="entry name" value="YegS_C"/>
    <property type="match status" value="1"/>
</dbReference>
<dbReference type="InterPro" id="IPR045540">
    <property type="entry name" value="YegS/DAGK_C"/>
</dbReference>
<name>A0ABQ2N114_9MICO</name>
<dbReference type="InterPro" id="IPR004363">
    <property type="entry name" value="Methylgl_synth"/>
</dbReference>
<dbReference type="PANTHER" id="PTHR30492:SF0">
    <property type="entry name" value="METHYLGLYOXAL SYNTHASE"/>
    <property type="match status" value="1"/>
</dbReference>
<gene>
    <name evidence="2" type="ORF">GCM10010910_11280</name>
</gene>
<dbReference type="InterPro" id="IPR016064">
    <property type="entry name" value="NAD/diacylglycerol_kinase_sf"/>
</dbReference>
<comment type="caution">
    <text evidence="2">The sequence shown here is derived from an EMBL/GenBank/DDBJ whole genome shotgun (WGS) entry which is preliminary data.</text>
</comment>
<evidence type="ECO:0000259" key="1">
    <source>
        <dbReference type="PROSITE" id="PS50146"/>
    </source>
</evidence>
<dbReference type="PANTHER" id="PTHR30492">
    <property type="entry name" value="METHYLGLYOXAL SYNTHASE"/>
    <property type="match status" value="1"/>
</dbReference>
<evidence type="ECO:0000313" key="3">
    <source>
        <dbReference type="Proteomes" id="UP000638043"/>
    </source>
</evidence>
<protein>
    <submittedName>
        <fullName evidence="2">Sphingosine kinase</fullName>
    </submittedName>
</protein>
<dbReference type="InterPro" id="IPR001206">
    <property type="entry name" value="Diacylglycerol_kinase_cat_dom"/>
</dbReference>
<dbReference type="Gene3D" id="2.60.200.40">
    <property type="match status" value="1"/>
</dbReference>
<sequence length="329" mass="34779">MNARRAALLYNPVKVKSAPELIASVTNRSARSGWAEPVILETTVEDPGQGITREAILRGASVVLVAGGDGTVRAVAEAMRGSGVPLAIVPSGTGNLLARNLLLPLAGHEAMVGAAFDGDVLPIDIGIAEITRPSGEQESHAFVVMAGMGVDAAMIAKTNPRMKKHLGWVAYVDGAARSLPSAKPFRLAYQMDGLSLQMARVNSVLFANCGALPAGIDLVPDGLVDDGLLDVALIEARGPFGWLAVWRKLWWHNSVLAKSRMGRRIVARARNHSIRYLVGAEAEAASPLPQPVELDGDEFGLAARIRCRVDQGGLLIAAPAGHRLAPRRP</sequence>
<dbReference type="PROSITE" id="PS50146">
    <property type="entry name" value="DAGK"/>
    <property type="match status" value="1"/>
</dbReference>
<proteinExistence type="predicted"/>
<dbReference type="GO" id="GO:0016301">
    <property type="term" value="F:kinase activity"/>
    <property type="evidence" value="ECO:0007669"/>
    <property type="project" value="UniProtKB-KW"/>
</dbReference>
<keyword evidence="3" id="KW-1185">Reference proteome</keyword>
<dbReference type="SMART" id="SM00046">
    <property type="entry name" value="DAGKc"/>
    <property type="match status" value="1"/>
</dbReference>
<dbReference type="SUPFAM" id="SSF111331">
    <property type="entry name" value="NAD kinase/diacylglycerol kinase-like"/>
    <property type="match status" value="1"/>
</dbReference>
<dbReference type="EMBL" id="BMMQ01000003">
    <property type="protein sequence ID" value="GGO62067.1"/>
    <property type="molecule type" value="Genomic_DNA"/>
</dbReference>